<dbReference type="CDD" id="cd15843">
    <property type="entry name" value="R-SNARE"/>
    <property type="match status" value="1"/>
</dbReference>
<dbReference type="SUPFAM" id="SSF58038">
    <property type="entry name" value="SNARE fusion complex"/>
    <property type="match status" value="1"/>
</dbReference>
<keyword evidence="4" id="KW-0653">Protein transport</keyword>
<dbReference type="EMBL" id="GL983849">
    <property type="protein sequence ID" value="EGR31557.1"/>
    <property type="molecule type" value="Genomic_DNA"/>
</dbReference>
<keyword evidence="6 9" id="KW-0472">Membrane</keyword>
<dbReference type="eggNOG" id="KOG0859">
    <property type="taxonomic scope" value="Eukaryota"/>
</dbReference>
<dbReference type="OMA" id="ILMIACK"/>
<evidence type="ECO:0000259" key="10">
    <source>
        <dbReference type="PROSITE" id="PS50859"/>
    </source>
</evidence>
<keyword evidence="5 9" id="KW-1133">Transmembrane helix</keyword>
<evidence type="ECO:0000256" key="5">
    <source>
        <dbReference type="ARBA" id="ARBA00022989"/>
    </source>
</evidence>
<name>G0QTC2_ICHMU</name>
<dbReference type="PROSITE" id="PS50859">
    <property type="entry name" value="LONGIN"/>
    <property type="match status" value="1"/>
</dbReference>
<dbReference type="RefSeq" id="XP_004035043.1">
    <property type="nucleotide sequence ID" value="XM_004034995.1"/>
</dbReference>
<dbReference type="STRING" id="857967.G0QTC2"/>
<feature type="transmembrane region" description="Helical" evidence="9">
    <location>
        <begin position="206"/>
        <end position="224"/>
    </location>
</feature>
<keyword evidence="2" id="KW-0813">Transport</keyword>
<dbReference type="PANTHER" id="PTHR21136:SF168">
    <property type="entry name" value="VESICLE-ASSOCIATED MEMBRANE PROTEIN 9"/>
    <property type="match status" value="1"/>
</dbReference>
<keyword evidence="8" id="KW-0175">Coiled coil</keyword>
<dbReference type="PANTHER" id="PTHR21136">
    <property type="entry name" value="SNARE PROTEINS"/>
    <property type="match status" value="1"/>
</dbReference>
<dbReference type="Pfam" id="PF13774">
    <property type="entry name" value="Longin"/>
    <property type="match status" value="1"/>
</dbReference>
<dbReference type="InParanoid" id="G0QTC2"/>
<dbReference type="FunCoup" id="G0QTC2">
    <property type="interactions" value="197"/>
</dbReference>
<evidence type="ECO:0000256" key="8">
    <source>
        <dbReference type="PROSITE-ProRule" id="PRU00290"/>
    </source>
</evidence>
<dbReference type="InterPro" id="IPR010908">
    <property type="entry name" value="Longin_dom"/>
</dbReference>
<dbReference type="InterPro" id="IPR051097">
    <property type="entry name" value="Synaptobrevin-like_transport"/>
</dbReference>
<evidence type="ECO:0000256" key="9">
    <source>
        <dbReference type="SAM" id="Phobius"/>
    </source>
</evidence>
<accession>G0QTC2</accession>
<dbReference type="SUPFAM" id="SSF64356">
    <property type="entry name" value="SNARE-like"/>
    <property type="match status" value="1"/>
</dbReference>
<gene>
    <name evidence="12" type="ORF">IMG5_107770</name>
</gene>
<keyword evidence="13" id="KW-1185">Reference proteome</keyword>
<evidence type="ECO:0000256" key="3">
    <source>
        <dbReference type="ARBA" id="ARBA00022692"/>
    </source>
</evidence>
<dbReference type="GO" id="GO:0005737">
    <property type="term" value="C:cytoplasm"/>
    <property type="evidence" value="ECO:0007669"/>
    <property type="project" value="UniProtKB-ARBA"/>
</dbReference>
<dbReference type="Gene3D" id="1.20.5.110">
    <property type="match status" value="1"/>
</dbReference>
<comment type="similarity">
    <text evidence="1">Belongs to the synaptobrevin family.</text>
</comment>
<dbReference type="GO" id="GO:0016020">
    <property type="term" value="C:membrane"/>
    <property type="evidence" value="ECO:0007669"/>
    <property type="project" value="InterPro"/>
</dbReference>
<dbReference type="GO" id="GO:0015031">
    <property type="term" value="P:protein transport"/>
    <property type="evidence" value="ECO:0007669"/>
    <property type="project" value="UniProtKB-KW"/>
</dbReference>
<dbReference type="InterPro" id="IPR011012">
    <property type="entry name" value="Longin-like_dom_sf"/>
</dbReference>
<evidence type="ECO:0000256" key="6">
    <source>
        <dbReference type="ARBA" id="ARBA00023136"/>
    </source>
</evidence>
<dbReference type="Gene3D" id="3.30.450.50">
    <property type="entry name" value="Longin domain"/>
    <property type="match status" value="1"/>
</dbReference>
<evidence type="ECO:0000313" key="13">
    <source>
        <dbReference type="Proteomes" id="UP000008983"/>
    </source>
</evidence>
<keyword evidence="3 9" id="KW-0812">Transmembrane</keyword>
<comment type="subcellular location">
    <subcellularLocation>
        <location evidence="7">Endomembrane system</location>
        <topology evidence="7">Single-pass type IV membrane protein</topology>
    </subcellularLocation>
</comment>
<dbReference type="Proteomes" id="UP000008983">
    <property type="component" value="Unassembled WGS sequence"/>
</dbReference>
<dbReference type="GO" id="GO:0016192">
    <property type="term" value="P:vesicle-mediated transport"/>
    <property type="evidence" value="ECO:0007669"/>
    <property type="project" value="InterPro"/>
</dbReference>
<evidence type="ECO:0000256" key="7">
    <source>
        <dbReference type="ARBA" id="ARBA00046280"/>
    </source>
</evidence>
<dbReference type="GeneID" id="14907676"/>
<protein>
    <submittedName>
        <fullName evidence="12">Vesicle-associated membrane, putative</fullName>
    </submittedName>
</protein>
<evidence type="ECO:0000259" key="11">
    <source>
        <dbReference type="PROSITE" id="PS50892"/>
    </source>
</evidence>
<dbReference type="CDD" id="cd14824">
    <property type="entry name" value="Longin"/>
    <property type="match status" value="1"/>
</dbReference>
<dbReference type="PRINTS" id="PR00219">
    <property type="entry name" value="SYNAPTOBREVN"/>
</dbReference>
<dbReference type="InterPro" id="IPR042855">
    <property type="entry name" value="V_SNARE_CC"/>
</dbReference>
<dbReference type="AlphaFoldDB" id="G0QTC2"/>
<dbReference type="PROSITE" id="PS50892">
    <property type="entry name" value="V_SNARE"/>
    <property type="match status" value="1"/>
</dbReference>
<feature type="domain" description="V-SNARE coiled-coil homology" evidence="11">
    <location>
        <begin position="142"/>
        <end position="202"/>
    </location>
</feature>
<sequence>MSIVYAIISRGDDTTLVDFAFLTGNFEIITKSLLPKLQKNEKVTFQYNKDYMFHYINEINYTYLCITQTDFPQRIAFAFLNEIKGLFKNQFQQEERENALQYSFKNTFEETIKQKMVFFFYFYYFYFIIQNKKFYNSNPDDNLTKIKNNLNEIKVVMNDNIDKVLEKEKKIEMAVKKTVNMSQTASNIKKQANNVRRDQYWKNIRIKIFIAIIIVILILLVVFIL</sequence>
<dbReference type="InterPro" id="IPR001388">
    <property type="entry name" value="Synaptobrevin-like"/>
</dbReference>
<evidence type="ECO:0000313" key="12">
    <source>
        <dbReference type="EMBL" id="EGR31557.1"/>
    </source>
</evidence>
<reference evidence="12 13" key="1">
    <citation type="submission" date="2011-07" db="EMBL/GenBank/DDBJ databases">
        <authorList>
            <person name="Coyne R."/>
            <person name="Brami D."/>
            <person name="Johnson J."/>
            <person name="Hostetler J."/>
            <person name="Hannick L."/>
            <person name="Clark T."/>
            <person name="Cassidy-Hanley D."/>
            <person name="Inman J."/>
        </authorList>
    </citation>
    <scope>NUCLEOTIDE SEQUENCE [LARGE SCALE GENOMIC DNA]</scope>
    <source>
        <strain evidence="12 13">G5</strain>
    </source>
</reference>
<evidence type="ECO:0000256" key="1">
    <source>
        <dbReference type="ARBA" id="ARBA00008025"/>
    </source>
</evidence>
<proteinExistence type="inferred from homology"/>
<organism evidence="12 13">
    <name type="scientific">Ichthyophthirius multifiliis</name>
    <name type="common">White spot disease agent</name>
    <name type="synonym">Ich</name>
    <dbReference type="NCBI Taxonomy" id="5932"/>
    <lineage>
        <taxon>Eukaryota</taxon>
        <taxon>Sar</taxon>
        <taxon>Alveolata</taxon>
        <taxon>Ciliophora</taxon>
        <taxon>Intramacronucleata</taxon>
        <taxon>Oligohymenophorea</taxon>
        <taxon>Hymenostomatida</taxon>
        <taxon>Ophryoglenina</taxon>
        <taxon>Ichthyophthirius</taxon>
    </lineage>
</organism>
<evidence type="ECO:0000256" key="4">
    <source>
        <dbReference type="ARBA" id="ARBA00022927"/>
    </source>
</evidence>
<dbReference type="Pfam" id="PF00957">
    <property type="entry name" value="Synaptobrevin"/>
    <property type="match status" value="1"/>
</dbReference>
<feature type="domain" description="Longin" evidence="10">
    <location>
        <begin position="7"/>
        <end position="112"/>
    </location>
</feature>
<dbReference type="OrthoDB" id="312685at2759"/>
<dbReference type="GO" id="GO:0012505">
    <property type="term" value="C:endomembrane system"/>
    <property type="evidence" value="ECO:0007669"/>
    <property type="project" value="UniProtKB-SubCell"/>
</dbReference>
<evidence type="ECO:0000256" key="2">
    <source>
        <dbReference type="ARBA" id="ARBA00022448"/>
    </source>
</evidence>
<dbReference type="SMART" id="SM01270">
    <property type="entry name" value="Longin"/>
    <property type="match status" value="1"/>
</dbReference>